<name>A0A8S5NKU0_9CAUD</name>
<sequence>MRGWFHHRYRPYFLFNYKIPPPYSQYNDGYLKPYLCKRSINYGFQRPSK</sequence>
<protein>
    <submittedName>
        <fullName evidence="1">Uncharacterized protein</fullName>
    </submittedName>
</protein>
<proteinExistence type="predicted"/>
<organism evidence="1">
    <name type="scientific">Siphoviridae sp. ctsMn4</name>
    <dbReference type="NCBI Taxonomy" id="2826485"/>
    <lineage>
        <taxon>Viruses</taxon>
        <taxon>Duplodnaviria</taxon>
        <taxon>Heunggongvirae</taxon>
        <taxon>Uroviricota</taxon>
        <taxon>Caudoviricetes</taxon>
    </lineage>
</organism>
<dbReference type="EMBL" id="BK015180">
    <property type="protein sequence ID" value="DAD94691.1"/>
    <property type="molecule type" value="Genomic_DNA"/>
</dbReference>
<reference evidence="1" key="1">
    <citation type="journal article" date="2021" name="Proc. Natl. Acad. Sci. U.S.A.">
        <title>A Catalog of Tens of Thousands of Viruses from Human Metagenomes Reveals Hidden Associations with Chronic Diseases.</title>
        <authorList>
            <person name="Tisza M.J."/>
            <person name="Buck C.B."/>
        </authorList>
    </citation>
    <scope>NUCLEOTIDE SEQUENCE</scope>
    <source>
        <strain evidence="1">CtsMn4</strain>
    </source>
</reference>
<accession>A0A8S5NKU0</accession>
<evidence type="ECO:0000313" key="1">
    <source>
        <dbReference type="EMBL" id="DAD94691.1"/>
    </source>
</evidence>